<dbReference type="InterPro" id="IPR007685">
    <property type="entry name" value="RelA_SpoT"/>
</dbReference>
<accession>A0ABY8QXW7</accession>
<dbReference type="Gene3D" id="1.10.287.860">
    <property type="entry name" value="Nucleotidyltransferase"/>
    <property type="match status" value="1"/>
</dbReference>
<evidence type="ECO:0000313" key="3">
    <source>
        <dbReference type="Proteomes" id="UP001209083"/>
    </source>
</evidence>
<gene>
    <name evidence="2" type="ORF">LWF01_04420</name>
</gene>
<organism evidence="2 3">
    <name type="scientific">Saxibacter everestensis</name>
    <dbReference type="NCBI Taxonomy" id="2909229"/>
    <lineage>
        <taxon>Bacteria</taxon>
        <taxon>Bacillati</taxon>
        <taxon>Actinomycetota</taxon>
        <taxon>Actinomycetes</taxon>
        <taxon>Micrococcales</taxon>
        <taxon>Brevibacteriaceae</taxon>
        <taxon>Saxibacter</taxon>
    </lineage>
</organism>
<dbReference type="CDD" id="cd05399">
    <property type="entry name" value="NT_Rel-Spo_like"/>
    <property type="match status" value="1"/>
</dbReference>
<dbReference type="PANTHER" id="PTHR41773">
    <property type="entry name" value="GTP PYROPHOSPHATASE-RELATED"/>
    <property type="match status" value="1"/>
</dbReference>
<proteinExistence type="predicted"/>
<dbReference type="EMBL" id="CP090958">
    <property type="protein sequence ID" value="WGW13025.1"/>
    <property type="molecule type" value="Genomic_DNA"/>
</dbReference>
<sequence length="363" mass="40665">MINDVGEGNSSQISPVSIADAVDVYAEALGDFSETTTALERRVIETLADDGVDVLFVQGRTKTPESLARKLARLDAAGRDFDDPVREMHDLSGLRIITALPEQVPDVVRSLKRGRWFYCLRDQEKDTTIRESGVYGYISRHLVCAVRSTGELGKAEIPLTSASTGAAHRRTSRAVTFEIQVRTILSHAWAEIEHDIRYKNPNPVAWTPALDRAFTQTASLIEAAETAFASIHDNHQQLLRWHKEPEKLNSKNLTELCDIVLPHVDRNTEESLEFAVQLLADNDITSTRELMDLISAEDVTLVRKRMAHSYEPGLARLIDDLLLQRYGEKHIAATVQHGGEDREAKLRSRLRLLTEPEAEPEDA</sequence>
<keyword evidence="3" id="KW-1185">Reference proteome</keyword>
<evidence type="ECO:0000313" key="2">
    <source>
        <dbReference type="EMBL" id="WGW13025.1"/>
    </source>
</evidence>
<dbReference type="RefSeq" id="WP_349639832.1">
    <property type="nucleotide sequence ID" value="NZ_CP090958.1"/>
</dbReference>
<evidence type="ECO:0000259" key="1">
    <source>
        <dbReference type="SMART" id="SM00954"/>
    </source>
</evidence>
<dbReference type="SUPFAM" id="SSF81301">
    <property type="entry name" value="Nucleotidyltransferase"/>
    <property type="match status" value="1"/>
</dbReference>
<name>A0ABY8QXW7_9MICO</name>
<protein>
    <recommendedName>
        <fullName evidence="1">RelA/SpoT domain-containing protein</fullName>
    </recommendedName>
</protein>
<dbReference type="PANTHER" id="PTHR41773:SF1">
    <property type="entry name" value="RELA_SPOT DOMAIN-CONTAINING PROTEIN"/>
    <property type="match status" value="1"/>
</dbReference>
<dbReference type="InterPro" id="IPR043519">
    <property type="entry name" value="NT_sf"/>
</dbReference>
<reference evidence="2 3" key="1">
    <citation type="submission" date="2023-05" db="EMBL/GenBank/DDBJ databases">
        <title>Lithophilousrod everest ZFBP1038 complete genpme.</title>
        <authorList>
            <person name="Tian M."/>
        </authorList>
    </citation>
    <scope>NUCLEOTIDE SEQUENCE [LARGE SCALE GENOMIC DNA]</scope>
    <source>
        <strain evidence="2 3">ZFBP1038</strain>
    </source>
</reference>
<dbReference type="Gene3D" id="3.30.460.10">
    <property type="entry name" value="Beta Polymerase, domain 2"/>
    <property type="match status" value="1"/>
</dbReference>
<dbReference type="Proteomes" id="UP001209083">
    <property type="component" value="Chromosome"/>
</dbReference>
<feature type="domain" description="RelA/SpoT" evidence="1">
    <location>
        <begin position="59"/>
        <end position="204"/>
    </location>
</feature>
<dbReference type="SMART" id="SM00954">
    <property type="entry name" value="RelA_SpoT"/>
    <property type="match status" value="1"/>
</dbReference>
<dbReference type="Pfam" id="PF04607">
    <property type="entry name" value="RelA_SpoT"/>
    <property type="match status" value="1"/>
</dbReference>